<feature type="compositionally biased region" description="Low complexity" evidence="10">
    <location>
        <begin position="573"/>
        <end position="587"/>
    </location>
</feature>
<feature type="domain" description="C2H2-type" evidence="11">
    <location>
        <begin position="385"/>
        <end position="412"/>
    </location>
</feature>
<evidence type="ECO:0000256" key="9">
    <source>
        <dbReference type="PROSITE-ProRule" id="PRU00042"/>
    </source>
</evidence>
<feature type="compositionally biased region" description="Low complexity" evidence="10">
    <location>
        <begin position="224"/>
        <end position="241"/>
    </location>
</feature>
<feature type="compositionally biased region" description="Low complexity" evidence="10">
    <location>
        <begin position="341"/>
        <end position="357"/>
    </location>
</feature>
<keyword evidence="5" id="KW-0862">Zinc</keyword>
<evidence type="ECO:0000256" key="4">
    <source>
        <dbReference type="ARBA" id="ARBA00022771"/>
    </source>
</evidence>
<evidence type="ECO:0000256" key="8">
    <source>
        <dbReference type="ARBA" id="ARBA00023242"/>
    </source>
</evidence>
<evidence type="ECO:0000313" key="12">
    <source>
        <dbReference type="EMBL" id="WAR20229.1"/>
    </source>
</evidence>
<proteinExistence type="predicted"/>
<keyword evidence="13" id="KW-1185">Reference proteome</keyword>
<feature type="domain" description="C2H2-type" evidence="11">
    <location>
        <begin position="637"/>
        <end position="659"/>
    </location>
</feature>
<evidence type="ECO:0000313" key="13">
    <source>
        <dbReference type="Proteomes" id="UP001164746"/>
    </source>
</evidence>
<keyword evidence="8" id="KW-0539">Nucleus</keyword>
<dbReference type="InterPro" id="IPR036236">
    <property type="entry name" value="Znf_C2H2_sf"/>
</dbReference>
<keyword evidence="3" id="KW-0677">Repeat</keyword>
<feature type="compositionally biased region" description="Polar residues" evidence="10">
    <location>
        <begin position="169"/>
        <end position="181"/>
    </location>
</feature>
<feature type="compositionally biased region" description="Low complexity" evidence="10">
    <location>
        <begin position="696"/>
        <end position="716"/>
    </location>
</feature>
<dbReference type="PANTHER" id="PTHR45993">
    <property type="entry name" value="B-CELL LYMPHOMA/LEUKEMIA 11"/>
    <property type="match status" value="1"/>
</dbReference>
<feature type="region of interest" description="Disordered" evidence="10">
    <location>
        <begin position="562"/>
        <end position="607"/>
    </location>
</feature>
<feature type="domain" description="C2H2-type" evidence="11">
    <location>
        <begin position="609"/>
        <end position="636"/>
    </location>
</feature>
<feature type="region of interest" description="Disordered" evidence="10">
    <location>
        <begin position="326"/>
        <end position="384"/>
    </location>
</feature>
<keyword evidence="4 9" id="KW-0863">Zinc-finger</keyword>
<dbReference type="Gene3D" id="3.30.160.60">
    <property type="entry name" value="Classic Zinc Finger"/>
    <property type="match status" value="4"/>
</dbReference>
<dbReference type="EMBL" id="CP111022">
    <property type="protein sequence ID" value="WAR20229.1"/>
    <property type="molecule type" value="Genomic_DNA"/>
</dbReference>
<accession>A0ABY7FGD3</accession>
<dbReference type="Pfam" id="PF00096">
    <property type="entry name" value="zf-C2H2"/>
    <property type="match status" value="5"/>
</dbReference>
<dbReference type="PROSITE" id="PS50157">
    <property type="entry name" value="ZINC_FINGER_C2H2_2"/>
    <property type="match status" value="6"/>
</dbReference>
<name>A0ABY7FGD3_MYAAR</name>
<comment type="subcellular location">
    <subcellularLocation>
        <location evidence="1">Nucleus</location>
    </subcellularLocation>
</comment>
<dbReference type="InterPro" id="IPR013087">
    <property type="entry name" value="Znf_C2H2_type"/>
</dbReference>
<evidence type="ECO:0000256" key="7">
    <source>
        <dbReference type="ARBA" id="ARBA00023163"/>
    </source>
</evidence>
<keyword evidence="6" id="KW-0805">Transcription regulation</keyword>
<keyword evidence="7" id="KW-0804">Transcription</keyword>
<evidence type="ECO:0000256" key="5">
    <source>
        <dbReference type="ARBA" id="ARBA00022833"/>
    </source>
</evidence>
<evidence type="ECO:0000259" key="11">
    <source>
        <dbReference type="PROSITE" id="PS50157"/>
    </source>
</evidence>
<reference evidence="12" key="1">
    <citation type="submission" date="2022-11" db="EMBL/GenBank/DDBJ databases">
        <title>Centuries of genome instability and evolution in soft-shell clam transmissible cancer (bioRxiv).</title>
        <authorList>
            <person name="Hart S.F.M."/>
            <person name="Yonemitsu M.A."/>
            <person name="Giersch R.M."/>
            <person name="Beal B.F."/>
            <person name="Arriagada G."/>
            <person name="Davis B.W."/>
            <person name="Ostrander E.A."/>
            <person name="Goff S.P."/>
            <person name="Metzger M.J."/>
        </authorList>
    </citation>
    <scope>NUCLEOTIDE SEQUENCE</scope>
    <source>
        <strain evidence="12">MELC-2E11</strain>
        <tissue evidence="12">Siphon/mantle</tissue>
    </source>
</reference>
<organism evidence="12 13">
    <name type="scientific">Mya arenaria</name>
    <name type="common">Soft-shell clam</name>
    <dbReference type="NCBI Taxonomy" id="6604"/>
    <lineage>
        <taxon>Eukaryota</taxon>
        <taxon>Metazoa</taxon>
        <taxon>Spiralia</taxon>
        <taxon>Lophotrochozoa</taxon>
        <taxon>Mollusca</taxon>
        <taxon>Bivalvia</taxon>
        <taxon>Autobranchia</taxon>
        <taxon>Heteroconchia</taxon>
        <taxon>Euheterodonta</taxon>
        <taxon>Imparidentia</taxon>
        <taxon>Neoheterodontei</taxon>
        <taxon>Myida</taxon>
        <taxon>Myoidea</taxon>
        <taxon>Myidae</taxon>
        <taxon>Mya</taxon>
    </lineage>
</organism>
<dbReference type="SUPFAM" id="SSF57667">
    <property type="entry name" value="beta-beta-alpha zinc fingers"/>
    <property type="match status" value="3"/>
</dbReference>
<dbReference type="Proteomes" id="UP001164746">
    <property type="component" value="Chromosome 11"/>
</dbReference>
<evidence type="ECO:0000256" key="1">
    <source>
        <dbReference type="ARBA" id="ARBA00004123"/>
    </source>
</evidence>
<dbReference type="InterPro" id="IPR051497">
    <property type="entry name" value="Dev/Hematopoietic_TF"/>
</dbReference>
<dbReference type="SMART" id="SM00355">
    <property type="entry name" value="ZnF_C2H2"/>
    <property type="match status" value="6"/>
</dbReference>
<dbReference type="PANTHER" id="PTHR45993:SF6">
    <property type="entry name" value="C2H2-TYPE DOMAIN-CONTAINING PROTEIN"/>
    <property type="match status" value="1"/>
</dbReference>
<feature type="domain" description="C2H2-type" evidence="11">
    <location>
        <begin position="131"/>
        <end position="154"/>
    </location>
</feature>
<feature type="domain" description="C2H2-type" evidence="11">
    <location>
        <begin position="667"/>
        <end position="697"/>
    </location>
</feature>
<feature type="compositionally biased region" description="Basic and acidic residues" evidence="10">
    <location>
        <begin position="184"/>
        <end position="218"/>
    </location>
</feature>
<feature type="compositionally biased region" description="Low complexity" evidence="10">
    <location>
        <begin position="441"/>
        <end position="454"/>
    </location>
</feature>
<sequence length="819" mass="89651">MPPKKDEWSGVSQTLIPRLRQAIFSSEDLPVTANEDKKVLVLLVKKVLVLLDKKVLVPLDKEILVLLDKKVLVPLDKEILVLLDKKVLVPLDKEVLVLLDKKVLVPLDKEVLVLLDKKVLVLLVKKKPLKFTCDPCGKQFGSAWSLLQHAQKDHGLRIYQTYNREAYTPAQSPRDTTPNSQKSRKYDDLMRNTDKGRDEKRDKNDSSNKDRLRSDSTEPLRATSSVGSGSSSDGPHSGHPSPHNPFMFPRIPGITDLRHPLSPMSGIGPFSSRSPGDLRLEFPPDLYQRNLFGIPGGFDHGPFHPFENRVRPNMTLDDFYSQRLRQLASSTSPSPGRKHLSPFSNTPSGGGSTSPFPNRGPSKGATTPTEIDKSDEGQGSPGNQKSCEFCGKTFRFQSNLIVHRRSHTGEKPFKCPLCPHACTQQSKLKRHMKTHSKPGMSCSNNSEGSHASSSTAMAEKAFINLPRDYRPRSNPEPSGNPGFEKHTDERELGLKRERPMDDSSIMSVSKMIKKEPQLEKVATPPVSFLPNMWFPPPNIEGMFNRFPLARLVNDGSPEVTSNGIGLSLHHDNSYSSSAPQSSVTTSTPLPTNGSTPNPPPRSKERSRNDTCEYCGKIFKNCSNLTVHRRSHTGEKPYKCMLCSYACAQSSKLTRHMKTHGRFGKDVYKCKFCSMPFSVASTLEKHMRKCVENINRGPLLPGDGDDTGSNSDSASVSDSQSAISSASISLPSTPLTAASLSLPMGFSLAGHLRRHVENAVDGDEGSNNDVTSGIEVPSSSVGYQLAFSSPTLSLASSLGLASAGLPLGLSPGLNAPSHNI</sequence>
<feature type="compositionally biased region" description="Basic and acidic residues" evidence="10">
    <location>
        <begin position="483"/>
        <end position="501"/>
    </location>
</feature>
<feature type="region of interest" description="Disordered" evidence="10">
    <location>
        <begin position="434"/>
        <end position="504"/>
    </location>
</feature>
<evidence type="ECO:0000256" key="6">
    <source>
        <dbReference type="ARBA" id="ARBA00023015"/>
    </source>
</evidence>
<dbReference type="PROSITE" id="PS00028">
    <property type="entry name" value="ZINC_FINGER_C2H2_1"/>
    <property type="match status" value="5"/>
</dbReference>
<feature type="domain" description="C2H2-type" evidence="11">
    <location>
        <begin position="413"/>
        <end position="440"/>
    </location>
</feature>
<gene>
    <name evidence="12" type="ORF">MAR_002067</name>
</gene>
<evidence type="ECO:0000256" key="10">
    <source>
        <dbReference type="SAM" id="MobiDB-lite"/>
    </source>
</evidence>
<evidence type="ECO:0000256" key="2">
    <source>
        <dbReference type="ARBA" id="ARBA00022723"/>
    </source>
</evidence>
<feature type="region of interest" description="Disordered" evidence="10">
    <location>
        <begin position="694"/>
        <end position="716"/>
    </location>
</feature>
<feature type="region of interest" description="Disordered" evidence="10">
    <location>
        <begin position="164"/>
        <end position="274"/>
    </location>
</feature>
<evidence type="ECO:0000256" key="3">
    <source>
        <dbReference type="ARBA" id="ARBA00022737"/>
    </source>
</evidence>
<keyword evidence="2" id="KW-0479">Metal-binding</keyword>
<protein>
    <submittedName>
        <fullName evidence="12">BC11A-like protein</fullName>
    </submittedName>
</protein>